<evidence type="ECO:0000313" key="5">
    <source>
        <dbReference type="Proteomes" id="UP000245942"/>
    </source>
</evidence>
<dbReference type="GO" id="GO:0032511">
    <property type="term" value="P:late endosome to vacuole transport via multivesicular body sorting pathway"/>
    <property type="evidence" value="ECO:0007669"/>
    <property type="project" value="InterPro"/>
</dbReference>
<keyword evidence="5" id="KW-1185">Reference proteome</keyword>
<accession>A0A316TXI6</accession>
<dbReference type="GO" id="GO:0005771">
    <property type="term" value="C:multivesicular body"/>
    <property type="evidence" value="ECO:0007669"/>
    <property type="project" value="TreeGrafter"/>
</dbReference>
<feature type="domain" description="Vta1/callose synthase N-terminal" evidence="3">
    <location>
        <begin position="21"/>
        <end position="164"/>
    </location>
</feature>
<gene>
    <name evidence="4" type="ORF">BCV69DRAFT_253182</name>
</gene>
<dbReference type="Proteomes" id="UP000245942">
    <property type="component" value="Unassembled WGS sequence"/>
</dbReference>
<dbReference type="STRING" id="1684307.A0A316TXI6"/>
<dbReference type="Pfam" id="PF04652">
    <property type="entry name" value="Vta1"/>
    <property type="match status" value="1"/>
</dbReference>
<dbReference type="InterPro" id="IPR039431">
    <property type="entry name" value="Vta1/CALS_N"/>
</dbReference>
<organism evidence="4 5">
    <name type="scientific">Pseudomicrostroma glucosiphilum</name>
    <dbReference type="NCBI Taxonomy" id="1684307"/>
    <lineage>
        <taxon>Eukaryota</taxon>
        <taxon>Fungi</taxon>
        <taxon>Dikarya</taxon>
        <taxon>Basidiomycota</taxon>
        <taxon>Ustilaginomycotina</taxon>
        <taxon>Exobasidiomycetes</taxon>
        <taxon>Microstromatales</taxon>
        <taxon>Microstromatales incertae sedis</taxon>
        <taxon>Pseudomicrostroma</taxon>
    </lineage>
</organism>
<dbReference type="GeneID" id="37012239"/>
<dbReference type="RefSeq" id="XP_025345266.1">
    <property type="nucleotide sequence ID" value="XM_025490505.1"/>
</dbReference>
<dbReference type="AlphaFoldDB" id="A0A316TXI6"/>
<evidence type="ECO:0000256" key="1">
    <source>
        <dbReference type="ARBA" id="ARBA00004308"/>
    </source>
</evidence>
<name>A0A316TXI6_9BASI</name>
<keyword evidence="2" id="KW-0472">Membrane</keyword>
<comment type="subcellular location">
    <subcellularLocation>
        <location evidence="1">Endomembrane system</location>
    </subcellularLocation>
</comment>
<protein>
    <submittedName>
        <fullName evidence="4">DUF605-domain-containing protein</fullName>
    </submittedName>
</protein>
<dbReference type="InterPro" id="IPR044538">
    <property type="entry name" value="Vta1-like"/>
</dbReference>
<dbReference type="InterPro" id="IPR023175">
    <property type="entry name" value="Vta1/CALS_N_sf"/>
</dbReference>
<evidence type="ECO:0000313" key="4">
    <source>
        <dbReference type="EMBL" id="PWN18106.1"/>
    </source>
</evidence>
<dbReference type="PANTHER" id="PTHR46009:SF1">
    <property type="entry name" value="VACUOLAR PROTEIN SORTING-ASSOCIATED PROTEIN VTA1 HOMOLOG"/>
    <property type="match status" value="1"/>
</dbReference>
<evidence type="ECO:0000259" key="3">
    <source>
        <dbReference type="Pfam" id="PF04652"/>
    </source>
</evidence>
<dbReference type="EMBL" id="KZ819338">
    <property type="protein sequence ID" value="PWN18106.1"/>
    <property type="molecule type" value="Genomic_DNA"/>
</dbReference>
<proteinExistence type="predicted"/>
<feature type="non-terminal residue" evidence="4">
    <location>
        <position position="174"/>
    </location>
</feature>
<sequence>MAASSSSSTPLPAPPAELKALAPFLQRANELAKADTVMSYWALYHAAQLGVAVTAKAQDKETRPFLYSLMDRLEELKATLANNDAATSDEAGSAYVENFALKVFVGADNEDRSGKADRNTARKFLAASNFFELLTIFGSLSEESSEKRTYAKWKAAEISRAIKEGRKPAPGPPG</sequence>
<dbReference type="Gene3D" id="1.25.40.270">
    <property type="entry name" value="Vacuolar protein sorting-associated protein vta1"/>
    <property type="match status" value="1"/>
</dbReference>
<dbReference type="PANTHER" id="PTHR46009">
    <property type="entry name" value="VACUOLAR PROTEIN SORTING-ASSOCIATED PROTEIN VTA1 HOMOLOG"/>
    <property type="match status" value="1"/>
</dbReference>
<dbReference type="OrthoDB" id="391137at2759"/>
<evidence type="ECO:0000256" key="2">
    <source>
        <dbReference type="ARBA" id="ARBA00023136"/>
    </source>
</evidence>
<reference evidence="4 5" key="1">
    <citation type="journal article" date="2018" name="Mol. Biol. Evol.">
        <title>Broad Genomic Sampling Reveals a Smut Pathogenic Ancestry of the Fungal Clade Ustilaginomycotina.</title>
        <authorList>
            <person name="Kijpornyongpan T."/>
            <person name="Mondo S.J."/>
            <person name="Barry K."/>
            <person name="Sandor L."/>
            <person name="Lee J."/>
            <person name="Lipzen A."/>
            <person name="Pangilinan J."/>
            <person name="LaButti K."/>
            <person name="Hainaut M."/>
            <person name="Henrissat B."/>
            <person name="Grigoriev I.V."/>
            <person name="Spatafora J.W."/>
            <person name="Aime M.C."/>
        </authorList>
    </citation>
    <scope>NUCLEOTIDE SEQUENCE [LARGE SCALE GENOMIC DNA]</scope>
    <source>
        <strain evidence="4 5">MCA 4718</strain>
    </source>
</reference>